<evidence type="ECO:0000313" key="2">
    <source>
        <dbReference type="Proteomes" id="UP001177021"/>
    </source>
</evidence>
<evidence type="ECO:0000313" key="1">
    <source>
        <dbReference type="EMBL" id="CAJ2655736.1"/>
    </source>
</evidence>
<sequence>MASVVVVNSIPVPPTQITFLQFQPNSSIRTRNSNFTLLKFNTPSKSSFIRASSSDQEHSNNSQTTLQEYGDVDYNIGVKAALSILRFYKREISPILPRSCRYVPTCSEYSMEAYKRYGFFKGSTLTVYRLCRCNPLGGSGYDPPRWFGEIRPPPEEEQLDDDNS</sequence>
<reference evidence="1" key="1">
    <citation type="submission" date="2023-10" db="EMBL/GenBank/DDBJ databases">
        <authorList>
            <person name="Rodriguez Cubillos JULIANA M."/>
            <person name="De Vega J."/>
        </authorList>
    </citation>
    <scope>NUCLEOTIDE SEQUENCE</scope>
</reference>
<accession>A0ACB0KEW0</accession>
<comment type="caution">
    <text evidence="1">The sequence shown here is derived from an EMBL/GenBank/DDBJ whole genome shotgun (WGS) entry which is preliminary data.</text>
</comment>
<keyword evidence="2" id="KW-1185">Reference proteome</keyword>
<gene>
    <name evidence="1" type="ORF">MILVUS5_LOCUS22626</name>
</gene>
<protein>
    <submittedName>
        <fullName evidence="1">Uncharacterized protein</fullName>
    </submittedName>
</protein>
<dbReference type="Proteomes" id="UP001177021">
    <property type="component" value="Unassembled WGS sequence"/>
</dbReference>
<name>A0ACB0KEW0_TRIPR</name>
<proteinExistence type="predicted"/>
<dbReference type="EMBL" id="CASHSV030000206">
    <property type="protein sequence ID" value="CAJ2655736.1"/>
    <property type="molecule type" value="Genomic_DNA"/>
</dbReference>
<organism evidence="1 2">
    <name type="scientific">Trifolium pratense</name>
    <name type="common">Red clover</name>
    <dbReference type="NCBI Taxonomy" id="57577"/>
    <lineage>
        <taxon>Eukaryota</taxon>
        <taxon>Viridiplantae</taxon>
        <taxon>Streptophyta</taxon>
        <taxon>Embryophyta</taxon>
        <taxon>Tracheophyta</taxon>
        <taxon>Spermatophyta</taxon>
        <taxon>Magnoliopsida</taxon>
        <taxon>eudicotyledons</taxon>
        <taxon>Gunneridae</taxon>
        <taxon>Pentapetalae</taxon>
        <taxon>rosids</taxon>
        <taxon>fabids</taxon>
        <taxon>Fabales</taxon>
        <taxon>Fabaceae</taxon>
        <taxon>Papilionoideae</taxon>
        <taxon>50 kb inversion clade</taxon>
        <taxon>NPAAA clade</taxon>
        <taxon>Hologalegina</taxon>
        <taxon>IRL clade</taxon>
        <taxon>Trifolieae</taxon>
        <taxon>Trifolium</taxon>
    </lineage>
</organism>